<protein>
    <submittedName>
        <fullName evidence="1">Uncharacterized protein</fullName>
    </submittedName>
</protein>
<evidence type="ECO:0000313" key="1">
    <source>
        <dbReference type="EMBL" id="BBP87181.1"/>
    </source>
</evidence>
<organism evidence="1 2">
    <name type="scientific">Bacillus safensis</name>
    <dbReference type="NCBI Taxonomy" id="561879"/>
    <lineage>
        <taxon>Bacteria</taxon>
        <taxon>Bacillati</taxon>
        <taxon>Bacillota</taxon>
        <taxon>Bacilli</taxon>
        <taxon>Bacillales</taxon>
        <taxon>Bacillaceae</taxon>
        <taxon>Bacillus</taxon>
    </lineage>
</organism>
<evidence type="ECO:0000313" key="2">
    <source>
        <dbReference type="Proteomes" id="UP000464658"/>
    </source>
</evidence>
<name>A0A5S9M2G5_BACIA</name>
<reference evidence="1 2" key="1">
    <citation type="submission" date="2019-12" db="EMBL/GenBank/DDBJ databases">
        <title>Full genome sequence of a Bacillus safensis strain isolated from commercially available natto in Indonesia.</title>
        <authorList>
            <person name="Yoshida M."/>
            <person name="Uomi M."/>
            <person name="Waturangi D."/>
            <person name="Ekaputri J.J."/>
            <person name="Setiamarga D.H.E."/>
        </authorList>
    </citation>
    <scope>NUCLEOTIDE SEQUENCE [LARGE SCALE GENOMIC DNA]</scope>
    <source>
        <strain evidence="1 2">IDN1</strain>
    </source>
</reference>
<sequence length="212" mass="24432">MSKTTEDEGSFFINASNSYVFKDINIGYTDKGYESEFIYWTDNNDDKKKHIKLKGMLNSARLIDGKFYILSNYDDEYLSIKVLDPNNNKIISDKRIPNKQIYFIEGNEKDAFKELDSDTIALALTDTVNQNEESKILLINKSNLKKKKKKITINQKSFSPTQIELLHDGNIAIPSSEGKAKVLIYDKNFKLIKSFVMKDTKRRTISPKHSIL</sequence>
<dbReference type="Proteomes" id="UP000464658">
    <property type="component" value="Chromosome"/>
</dbReference>
<proteinExistence type="predicted"/>
<gene>
    <name evidence="1" type="ORF">BsIDN1_07990</name>
</gene>
<accession>A0A5S9M2G5</accession>
<dbReference type="AlphaFoldDB" id="A0A5S9M2G5"/>
<dbReference type="EMBL" id="AP021906">
    <property type="protein sequence ID" value="BBP87181.1"/>
    <property type="molecule type" value="Genomic_DNA"/>
</dbReference>